<protein>
    <recommendedName>
        <fullName evidence="2">Sister chromatid cohesion protein DCC1</fullName>
    </recommendedName>
</protein>
<dbReference type="Pfam" id="PF09724">
    <property type="entry name" value="Dcc1"/>
    <property type="match status" value="1"/>
</dbReference>
<dbReference type="Proteomes" id="UP000005237">
    <property type="component" value="Unassembled WGS sequence"/>
</dbReference>
<dbReference type="GO" id="GO:0006260">
    <property type="term" value="P:DNA replication"/>
    <property type="evidence" value="ECO:0007669"/>
    <property type="project" value="UniProtKB-KW"/>
</dbReference>
<evidence type="ECO:0000313" key="5">
    <source>
        <dbReference type="EnsemblMetazoa" id="CJA00190.1"/>
    </source>
</evidence>
<dbReference type="AlphaFoldDB" id="A0A8R1HK61"/>
<proteinExistence type="inferred from homology"/>
<sequence>MNKFITRNKPLTPKRPQKRPAISAVENALQNENSAPILEESIAKKTKKCADEPTIMEKLHTAIREGDARFTFDVLSKNRPFDHSMNKTMTKMEFASEYSATSSSSDFMLLSVDESVIDAFHVDQSLTIRGETTDDAVLCTETATFPIKMIESSSSMLLMHRVLEPPESPTEEPNFEVKMIDGKCFSTAELCPPLDVLNIGRLKDLLREQELRWDWKDREVEEKVKGYRLEELLDTVQMSRAEVKTALKDLPVVKFPSGKYRFLSHKFRGEMLGRIVEKIDDEAISIGELTFTRLRANLPENVPDDVIRWFLNSRCDTSSEGQFTLPTHNLIRDLAVVILFGTQKMPLQNFRELLFKILPFGVADDANSLETILEGVADISDAPFGKLISYLAPEDLPDTCKERMLYLFEHRKLWSMENLRPYFGDLYKSKVAFDKYVVQNCDYALSETNEMLYCGVRH</sequence>
<dbReference type="PANTHER" id="PTHR13395:SF6">
    <property type="entry name" value="SISTER CHROMATID COHESION PROTEIN DCC1"/>
    <property type="match status" value="1"/>
</dbReference>
<dbReference type="PANTHER" id="PTHR13395">
    <property type="entry name" value="SISTER CHROMATID COHESION PROTEIN DCC1-RELATED"/>
    <property type="match status" value="1"/>
</dbReference>
<evidence type="ECO:0000313" key="6">
    <source>
        <dbReference type="Proteomes" id="UP000005237"/>
    </source>
</evidence>
<evidence type="ECO:0000256" key="4">
    <source>
        <dbReference type="SAM" id="MobiDB-lite"/>
    </source>
</evidence>
<feature type="region of interest" description="Disordered" evidence="4">
    <location>
        <begin position="1"/>
        <end position="20"/>
    </location>
</feature>
<organism evidence="5 6">
    <name type="scientific">Caenorhabditis japonica</name>
    <dbReference type="NCBI Taxonomy" id="281687"/>
    <lineage>
        <taxon>Eukaryota</taxon>
        <taxon>Metazoa</taxon>
        <taxon>Ecdysozoa</taxon>
        <taxon>Nematoda</taxon>
        <taxon>Chromadorea</taxon>
        <taxon>Rhabditida</taxon>
        <taxon>Rhabditina</taxon>
        <taxon>Rhabditomorpha</taxon>
        <taxon>Rhabditoidea</taxon>
        <taxon>Rhabditidae</taxon>
        <taxon>Peloderinae</taxon>
        <taxon>Caenorhabditis</taxon>
    </lineage>
</organism>
<dbReference type="GO" id="GO:0000785">
    <property type="term" value="C:chromatin"/>
    <property type="evidence" value="ECO:0007669"/>
    <property type="project" value="TreeGrafter"/>
</dbReference>
<dbReference type="InterPro" id="IPR019128">
    <property type="entry name" value="Dcc1"/>
</dbReference>
<dbReference type="EnsemblMetazoa" id="CJA00190.1">
    <property type="protein sequence ID" value="CJA00190.1"/>
    <property type="gene ID" value="WBGene00119394"/>
</dbReference>
<dbReference type="GO" id="GO:0000775">
    <property type="term" value="C:chromosome, centromeric region"/>
    <property type="evidence" value="ECO:0007669"/>
    <property type="project" value="TreeGrafter"/>
</dbReference>
<dbReference type="GO" id="GO:0031390">
    <property type="term" value="C:Ctf18 RFC-like complex"/>
    <property type="evidence" value="ECO:0007669"/>
    <property type="project" value="InterPro"/>
</dbReference>
<accession>A0A8R1HK61</accession>
<evidence type="ECO:0000256" key="3">
    <source>
        <dbReference type="ARBA" id="ARBA00022705"/>
    </source>
</evidence>
<keyword evidence="6" id="KW-1185">Reference proteome</keyword>
<evidence type="ECO:0000256" key="1">
    <source>
        <dbReference type="ARBA" id="ARBA00007017"/>
    </source>
</evidence>
<reference evidence="5" key="2">
    <citation type="submission" date="2022-06" db="UniProtKB">
        <authorList>
            <consortium name="EnsemblMetazoa"/>
        </authorList>
    </citation>
    <scope>IDENTIFICATION</scope>
    <source>
        <strain evidence="5">DF5081</strain>
    </source>
</reference>
<keyword evidence="3" id="KW-0235">DNA replication</keyword>
<reference evidence="6" key="1">
    <citation type="submission" date="2010-08" db="EMBL/GenBank/DDBJ databases">
        <authorList>
            <consortium name="Caenorhabditis japonica Sequencing Consortium"/>
            <person name="Wilson R.K."/>
        </authorList>
    </citation>
    <scope>NUCLEOTIDE SEQUENCE [LARGE SCALE GENOMIC DNA]</scope>
    <source>
        <strain evidence="6">DF5081</strain>
    </source>
</reference>
<evidence type="ECO:0000256" key="2">
    <source>
        <dbReference type="ARBA" id="ARBA00017682"/>
    </source>
</evidence>
<dbReference type="GO" id="GO:0034088">
    <property type="term" value="P:maintenance of mitotic sister chromatid cohesion"/>
    <property type="evidence" value="ECO:0007669"/>
    <property type="project" value="TreeGrafter"/>
</dbReference>
<comment type="similarity">
    <text evidence="1">Belongs to the DCC1 family.</text>
</comment>
<name>A0A8R1HK61_CAEJA</name>